<name>A0A1X7A489_9RHOB</name>
<dbReference type="GO" id="GO:0015232">
    <property type="term" value="F:heme transmembrane transporter activity"/>
    <property type="evidence" value="ECO:0007669"/>
    <property type="project" value="InterPro"/>
</dbReference>
<keyword evidence="8 10" id="KW-0472">Membrane</keyword>
<dbReference type="AlphaFoldDB" id="A0A1X7A489"/>
<dbReference type="GO" id="GO:0005886">
    <property type="term" value="C:plasma membrane"/>
    <property type="evidence" value="ECO:0007669"/>
    <property type="project" value="UniProtKB-SubCell"/>
</dbReference>
<dbReference type="Pfam" id="PF01578">
    <property type="entry name" value="Cytochrom_C_asm"/>
    <property type="match status" value="1"/>
</dbReference>
<feature type="transmembrane region" description="Helical" evidence="10">
    <location>
        <begin position="394"/>
        <end position="413"/>
    </location>
</feature>
<feature type="transmembrane region" description="Helical" evidence="10">
    <location>
        <begin position="35"/>
        <end position="58"/>
    </location>
</feature>
<reference evidence="13 16" key="2">
    <citation type="submission" date="2018-03" db="EMBL/GenBank/DDBJ databases">
        <title>Genomic Encyclopedia of Archaeal and Bacterial Type Strains, Phase II (KMG-II): from individual species to whole genera.</title>
        <authorList>
            <person name="Goeker M."/>
        </authorList>
    </citation>
    <scope>NUCLEOTIDE SEQUENCE [LARGE SCALE GENOMIC DNA]</scope>
    <source>
        <strain evidence="13 16">DSM 29956</strain>
    </source>
</reference>
<evidence type="ECO:0000256" key="9">
    <source>
        <dbReference type="ARBA" id="ARBA00037230"/>
    </source>
</evidence>
<dbReference type="PANTHER" id="PTHR43653">
    <property type="entry name" value="CYTOCHROME C ASSEMBLY PROTEIN-RELATED"/>
    <property type="match status" value="1"/>
</dbReference>
<dbReference type="InterPro" id="IPR032523">
    <property type="entry name" value="CcmF_C"/>
</dbReference>
<comment type="similarity">
    <text evidence="2">Belongs to the CcmF/CycK/Ccl1/NrfE/CcsA family.</text>
</comment>
<keyword evidence="6" id="KW-0201">Cytochrome c-type biogenesis</keyword>
<feature type="transmembrane region" description="Helical" evidence="10">
    <location>
        <begin position="618"/>
        <end position="637"/>
    </location>
</feature>
<feature type="transmembrane region" description="Helical" evidence="10">
    <location>
        <begin position="70"/>
        <end position="90"/>
    </location>
</feature>
<feature type="domain" description="Cytochrome c-type biogenesis protein CcmF C-terminal" evidence="12">
    <location>
        <begin position="315"/>
        <end position="640"/>
    </location>
</feature>
<evidence type="ECO:0000256" key="5">
    <source>
        <dbReference type="ARBA" id="ARBA00022692"/>
    </source>
</evidence>
<dbReference type="Pfam" id="PF16327">
    <property type="entry name" value="CcmF_C"/>
    <property type="match status" value="1"/>
</dbReference>
<keyword evidence="4" id="KW-0997">Cell inner membrane</keyword>
<feature type="transmembrane region" description="Helical" evidence="10">
    <location>
        <begin position="125"/>
        <end position="142"/>
    </location>
</feature>
<comment type="function">
    <text evidence="9">Required for the biogenesis of c-type cytochromes. Possible subunit of a heme lyase.</text>
</comment>
<proteinExistence type="inferred from homology"/>
<dbReference type="InterPro" id="IPR003567">
    <property type="entry name" value="Cyt_c_biogenesis"/>
</dbReference>
<dbReference type="GO" id="GO:0017004">
    <property type="term" value="P:cytochrome complex assembly"/>
    <property type="evidence" value="ECO:0007669"/>
    <property type="project" value="UniProtKB-KW"/>
</dbReference>
<dbReference type="NCBIfam" id="TIGR00353">
    <property type="entry name" value="nrfE"/>
    <property type="match status" value="1"/>
</dbReference>
<evidence type="ECO:0000259" key="12">
    <source>
        <dbReference type="Pfam" id="PF16327"/>
    </source>
</evidence>
<protein>
    <submittedName>
        <fullName evidence="14">Cytochrome c-type biogenesis protein CcmF</fullName>
    </submittedName>
</protein>
<evidence type="ECO:0000256" key="2">
    <source>
        <dbReference type="ARBA" id="ARBA00009186"/>
    </source>
</evidence>
<organism evidence="14 15">
    <name type="scientific">Limimaricola soesokkakensis</name>
    <dbReference type="NCBI Taxonomy" id="1343159"/>
    <lineage>
        <taxon>Bacteria</taxon>
        <taxon>Pseudomonadati</taxon>
        <taxon>Pseudomonadota</taxon>
        <taxon>Alphaproteobacteria</taxon>
        <taxon>Rhodobacterales</taxon>
        <taxon>Paracoccaceae</taxon>
        <taxon>Limimaricola</taxon>
    </lineage>
</organism>
<dbReference type="EMBL" id="FWFY01000018">
    <property type="protein sequence ID" value="SLN70264.1"/>
    <property type="molecule type" value="Genomic_DNA"/>
</dbReference>
<dbReference type="PRINTS" id="PR01411">
    <property type="entry name" value="CCMFBIOGNSIS"/>
</dbReference>
<accession>A0A1X7A489</accession>
<dbReference type="OrthoDB" id="9761451at2"/>
<evidence type="ECO:0000256" key="4">
    <source>
        <dbReference type="ARBA" id="ARBA00022519"/>
    </source>
</evidence>
<dbReference type="PRINTS" id="PR01410">
    <property type="entry name" value="CCBIOGENESIS"/>
</dbReference>
<evidence type="ECO:0000259" key="11">
    <source>
        <dbReference type="Pfam" id="PF01578"/>
    </source>
</evidence>
<feature type="transmembrane region" description="Helical" evidence="10">
    <location>
        <begin position="352"/>
        <end position="374"/>
    </location>
</feature>
<feature type="transmembrane region" description="Helical" evidence="10">
    <location>
        <begin position="272"/>
        <end position="292"/>
    </location>
</feature>
<evidence type="ECO:0000256" key="7">
    <source>
        <dbReference type="ARBA" id="ARBA00022989"/>
    </source>
</evidence>
<dbReference type="Proteomes" id="UP000193495">
    <property type="component" value="Unassembled WGS sequence"/>
</dbReference>
<evidence type="ECO:0000313" key="14">
    <source>
        <dbReference type="EMBL" id="SLN70264.1"/>
    </source>
</evidence>
<evidence type="ECO:0000256" key="10">
    <source>
        <dbReference type="SAM" id="Phobius"/>
    </source>
</evidence>
<feature type="transmembrane region" description="Helical" evidence="10">
    <location>
        <begin position="449"/>
        <end position="472"/>
    </location>
</feature>
<comment type="subcellular location">
    <subcellularLocation>
        <location evidence="1">Cell inner membrane</location>
        <topology evidence="1">Multi-pass membrane protein</topology>
    </subcellularLocation>
</comment>
<feature type="transmembrane region" description="Helical" evidence="10">
    <location>
        <begin position="425"/>
        <end position="443"/>
    </location>
</feature>
<feature type="transmembrane region" description="Helical" evidence="10">
    <location>
        <begin position="493"/>
        <end position="516"/>
    </location>
</feature>
<dbReference type="GO" id="GO:0020037">
    <property type="term" value="F:heme binding"/>
    <property type="evidence" value="ECO:0007669"/>
    <property type="project" value="InterPro"/>
</dbReference>
<evidence type="ECO:0000313" key="15">
    <source>
        <dbReference type="Proteomes" id="UP000193495"/>
    </source>
</evidence>
<gene>
    <name evidence="14" type="primary">ccmF_2</name>
    <name evidence="13" type="ORF">CLV79_11621</name>
    <name evidence="14" type="ORF">LOS8367_03536</name>
</gene>
<feature type="transmembrane region" description="Helical" evidence="10">
    <location>
        <begin position="312"/>
        <end position="331"/>
    </location>
</feature>
<dbReference type="InterPro" id="IPR002541">
    <property type="entry name" value="Cyt_c_assembly"/>
</dbReference>
<feature type="transmembrane region" description="Helical" evidence="10">
    <location>
        <begin position="249"/>
        <end position="265"/>
    </location>
</feature>
<feature type="transmembrane region" description="Helical" evidence="10">
    <location>
        <begin position="96"/>
        <end position="113"/>
    </location>
</feature>
<evidence type="ECO:0000313" key="16">
    <source>
        <dbReference type="Proteomes" id="UP000240624"/>
    </source>
</evidence>
<sequence>MVAEIGLFALVLALMIALAQSVVPLIGAKRGETQLMSFADAAAVVQLGFVVIAFAALVRAFMVTDLSLRVVVMHSNSAMPMLFKVTGVWGNHEGSLLLWVLILTLFGAALGLRGDNLPATLKARVLAVQGMISAAFLALMIFTSNPFARVSPAPADGQELNPLLQDVGLAIHPPFLYLGYVGFSVTFAFAIAALIEGKVDASWARFVRPWVLAAWCFLTIGITLGSFWAYYELGWGGWWFWDPVENASFMPWIVGTALLHSALVVERRQTLIVWTVLLAILTFSLSLVGTFLVRSGLLTSVHAFATDPSRGMGVLAILFAATGGGLVLFAMRAGSFDRPAVFAPVSREGGLILNNIFLVVAAGTVFVGTFYPLVVELLGPDKISVGPPYFNQTFVPLMIPLLVAVAVGPILRWKRDSLRRALGQLRPPAAVALVVALAVFVAGGGAHPFAAAAFGLAAWLVAASLWALALWVRLFREPWRRSATLARKVPRSVYGMVMAHAGLGLLVAGITGVTAFQEERILSMSPGDRVALAGYEVSLDRVEQLNGENFIAEQGQFTIERDGEPFAAMTSERRFYTVSRNTTTEAGIRAVVLSNLYVAIGEPNDGGQWVVRLYHHPLALLIWLGPLSMAAGGFVSLSDRRMRIGAPQRSLRRPQGVEA</sequence>
<feature type="transmembrane region" description="Helical" evidence="10">
    <location>
        <begin position="175"/>
        <end position="195"/>
    </location>
</feature>
<evidence type="ECO:0000313" key="13">
    <source>
        <dbReference type="EMBL" id="PSK81367.1"/>
    </source>
</evidence>
<reference evidence="14 15" key="1">
    <citation type="submission" date="2017-03" db="EMBL/GenBank/DDBJ databases">
        <authorList>
            <person name="Afonso C.L."/>
            <person name="Miller P.J."/>
            <person name="Scott M.A."/>
            <person name="Spackman E."/>
            <person name="Goraichik I."/>
            <person name="Dimitrov K.M."/>
            <person name="Suarez D.L."/>
            <person name="Swayne D.E."/>
        </authorList>
    </citation>
    <scope>NUCLEOTIDE SEQUENCE [LARGE SCALE GENOMIC DNA]</scope>
    <source>
        <strain evidence="14 15">CECT 8367</strain>
    </source>
</reference>
<keyword evidence="16" id="KW-1185">Reference proteome</keyword>
<dbReference type="PANTHER" id="PTHR43653:SF1">
    <property type="entry name" value="CYTOCHROME C-TYPE BIOGENESIS PROTEIN CCMF"/>
    <property type="match status" value="1"/>
</dbReference>
<dbReference type="NCBIfam" id="NF007691">
    <property type="entry name" value="PRK10369.1"/>
    <property type="match status" value="1"/>
</dbReference>
<evidence type="ECO:0000256" key="3">
    <source>
        <dbReference type="ARBA" id="ARBA00022475"/>
    </source>
</evidence>
<evidence type="ECO:0000256" key="6">
    <source>
        <dbReference type="ARBA" id="ARBA00022748"/>
    </source>
</evidence>
<dbReference type="InterPro" id="IPR003568">
    <property type="entry name" value="Cyt_c_biogenesis_CcmF"/>
</dbReference>
<dbReference type="EMBL" id="PYGB01000016">
    <property type="protein sequence ID" value="PSK81367.1"/>
    <property type="molecule type" value="Genomic_DNA"/>
</dbReference>
<feature type="domain" description="Cytochrome c assembly protein" evidence="11">
    <location>
        <begin position="89"/>
        <end position="296"/>
    </location>
</feature>
<dbReference type="RefSeq" id="WP_106535118.1">
    <property type="nucleotide sequence ID" value="NZ_FWFY01000018.1"/>
</dbReference>
<dbReference type="Proteomes" id="UP000240624">
    <property type="component" value="Unassembled WGS sequence"/>
</dbReference>
<keyword evidence="3" id="KW-1003">Cell membrane</keyword>
<keyword evidence="7 10" id="KW-1133">Transmembrane helix</keyword>
<evidence type="ECO:0000256" key="1">
    <source>
        <dbReference type="ARBA" id="ARBA00004429"/>
    </source>
</evidence>
<keyword evidence="5 10" id="KW-0812">Transmembrane</keyword>
<evidence type="ECO:0000256" key="8">
    <source>
        <dbReference type="ARBA" id="ARBA00023136"/>
    </source>
</evidence>
<feature type="transmembrane region" description="Helical" evidence="10">
    <location>
        <begin position="207"/>
        <end position="229"/>
    </location>
</feature>